<keyword evidence="3" id="KW-1185">Reference proteome</keyword>
<accession>D2V6Z3</accession>
<dbReference type="VEuPathDB" id="AmoebaDB:NAEGRDRAFT_64608"/>
<protein>
    <submittedName>
        <fullName evidence="2">Predicted protein</fullName>
    </submittedName>
</protein>
<dbReference type="RefSeq" id="XP_002680027.1">
    <property type="nucleotide sequence ID" value="XM_002679981.1"/>
</dbReference>
<dbReference type="AlphaFoldDB" id="D2V6Z3"/>
<name>D2V6Z3_NAEGR</name>
<dbReference type="OrthoDB" id="10266738at2759"/>
<evidence type="ECO:0000256" key="1">
    <source>
        <dbReference type="SAM" id="MobiDB-lite"/>
    </source>
</evidence>
<feature type="region of interest" description="Disordered" evidence="1">
    <location>
        <begin position="429"/>
        <end position="448"/>
    </location>
</feature>
<feature type="region of interest" description="Disordered" evidence="1">
    <location>
        <begin position="29"/>
        <end position="71"/>
    </location>
</feature>
<organism evidence="3">
    <name type="scientific">Naegleria gruberi</name>
    <name type="common">Amoeba</name>
    <dbReference type="NCBI Taxonomy" id="5762"/>
    <lineage>
        <taxon>Eukaryota</taxon>
        <taxon>Discoba</taxon>
        <taxon>Heterolobosea</taxon>
        <taxon>Tetramitia</taxon>
        <taxon>Eutetramitia</taxon>
        <taxon>Vahlkampfiidae</taxon>
        <taxon>Naegleria</taxon>
    </lineage>
</organism>
<dbReference type="InParanoid" id="D2V6Z3"/>
<evidence type="ECO:0000313" key="3">
    <source>
        <dbReference type="Proteomes" id="UP000006671"/>
    </source>
</evidence>
<proteinExistence type="predicted"/>
<dbReference type="KEGG" id="ngr:NAEGRDRAFT_64608"/>
<dbReference type="GeneID" id="8861595"/>
<gene>
    <name evidence="2" type="ORF">NAEGRDRAFT_64608</name>
</gene>
<dbReference type="Proteomes" id="UP000006671">
    <property type="component" value="Unassembled WGS sequence"/>
</dbReference>
<reference evidence="2 3" key="1">
    <citation type="journal article" date="2010" name="Cell">
        <title>The genome of Naegleria gruberi illuminates early eukaryotic versatility.</title>
        <authorList>
            <person name="Fritz-Laylin L.K."/>
            <person name="Prochnik S.E."/>
            <person name="Ginger M.L."/>
            <person name="Dacks J.B."/>
            <person name="Carpenter M.L."/>
            <person name="Field M.C."/>
            <person name="Kuo A."/>
            <person name="Paredez A."/>
            <person name="Chapman J."/>
            <person name="Pham J."/>
            <person name="Shu S."/>
            <person name="Neupane R."/>
            <person name="Cipriano M."/>
            <person name="Mancuso J."/>
            <person name="Tu H."/>
            <person name="Salamov A."/>
            <person name="Lindquist E."/>
            <person name="Shapiro H."/>
            <person name="Lucas S."/>
            <person name="Grigoriev I.V."/>
            <person name="Cande W.Z."/>
            <person name="Fulton C."/>
            <person name="Rokhsar D.S."/>
            <person name="Dawson S.C."/>
        </authorList>
    </citation>
    <scope>NUCLEOTIDE SEQUENCE [LARGE SCALE GENOMIC DNA]</scope>
    <source>
        <strain evidence="2 3">NEG-M</strain>
    </source>
</reference>
<sequence length="474" mass="53942">MKRTNQNTSSSSGGSKSIILNRGNVLIKKTSQQPSMTTSSNQSTSSATRLGPKRNSSLIVGSGGNSSNRKVKKSPISLEFASCVDFVISILNHYELNCGLDSSDILLVLSGGASDGDDNDVMDDYSRLHQIIRSMYITIYNVLILYKFNKVSLNNEKHDLEKIIKYVNYELMKLEYPRTFKLITKNDQQLCTELLNTLNWLILSHDQLLFKHILNMDYLNQNLINGELPSDHSLYYFLKNVKNSSNISPNEKFTTIQLIHKLIININKIFMIMSNLYNKTMQSYLLNMECENIGFTPFELNLLLLNDHSSQLYQLNNFIESFNSIMKYYELLINHATFKTYPPHNTNDMDESSSPTQLLDGFSIELLLGQLESSIESSNSLIDEFIEACEMEPIPSLYGNESISSSHSTGSSILDSVFYRLRMEKNQDTNKKPSFLSQKKNDPQLTNSQSSIVHHLEDLESMKELLLNAIHHSE</sequence>
<feature type="compositionally biased region" description="Low complexity" evidence="1">
    <location>
        <begin position="30"/>
        <end position="48"/>
    </location>
</feature>
<evidence type="ECO:0000313" key="2">
    <source>
        <dbReference type="EMBL" id="EFC47283.1"/>
    </source>
</evidence>
<dbReference type="EMBL" id="GG738855">
    <property type="protein sequence ID" value="EFC47283.1"/>
    <property type="molecule type" value="Genomic_DNA"/>
</dbReference>
<feature type="compositionally biased region" description="Polar residues" evidence="1">
    <location>
        <begin position="435"/>
        <end position="448"/>
    </location>
</feature>